<dbReference type="SUPFAM" id="SSF52540">
    <property type="entry name" value="P-loop containing nucleoside triphosphate hydrolases"/>
    <property type="match status" value="2"/>
</dbReference>
<feature type="region of interest" description="Disordered" evidence="8">
    <location>
        <begin position="741"/>
        <end position="766"/>
    </location>
</feature>
<feature type="transmembrane region" description="Helical" evidence="9">
    <location>
        <begin position="465"/>
        <end position="485"/>
    </location>
</feature>
<keyword evidence="3 9" id="KW-0812">Transmembrane</keyword>
<dbReference type="EMBL" id="SDOX01000119">
    <property type="protein sequence ID" value="TFJ82211.1"/>
    <property type="molecule type" value="Genomic_DNA"/>
</dbReference>
<feature type="transmembrane region" description="Helical" evidence="9">
    <location>
        <begin position="1311"/>
        <end position="1335"/>
    </location>
</feature>
<dbReference type="GO" id="GO:0140359">
    <property type="term" value="F:ABC-type transporter activity"/>
    <property type="evidence" value="ECO:0007669"/>
    <property type="project" value="InterPro"/>
</dbReference>
<dbReference type="PANTHER" id="PTHR48041:SF139">
    <property type="entry name" value="PROTEIN SCARLET"/>
    <property type="match status" value="1"/>
</dbReference>
<dbReference type="InterPro" id="IPR043926">
    <property type="entry name" value="ABCG_dom"/>
</dbReference>
<evidence type="ECO:0000256" key="6">
    <source>
        <dbReference type="ARBA" id="ARBA00022989"/>
    </source>
</evidence>
<dbReference type="SMART" id="SM00382">
    <property type="entry name" value="AAA"/>
    <property type="match status" value="2"/>
</dbReference>
<evidence type="ECO:0000256" key="5">
    <source>
        <dbReference type="ARBA" id="ARBA00022840"/>
    </source>
</evidence>
<accession>A0A4D9CSL4</accession>
<feature type="transmembrane region" description="Helical" evidence="9">
    <location>
        <begin position="645"/>
        <end position="664"/>
    </location>
</feature>
<sequence length="1493" mass="163241">MEPGLRQDYQRLRIKSPAERGEGSWSQTGVTVSATHVSYAVPLPTRRERKLRNKDGKFLLRDVSMRVQPGELCYLMGPSGAGKTTLLEVLAGRLRLGTLRGQVTFNSQPRNSTFWRESSYVKQDDLHIAQLTVQETLHFAARLRMSGKIFTQAERDSRVGAVAELLGLDVCLHSICGDALNRGISGGQLKRLSIGVEIMTMPSLIFLDEPTSGLDSVIAHEVMSFVHKLAKQRRTVIATIHQPSPDTFALATTVVLLSGGRLCYCGPSPEVTEYFQGLGFAAEGFSNPADFALSVVGGSLGTRLVHVPGGGGQEDGKADGSGGTGGSLLGSYGGGSRPLTPRELAGRFQASPAFRCITVTGSTSTATKVASVHAVGPGLAPVVDPSAAKRERRQPTSFPTGLGNQCRVLLERSWLTQTRQLGFIRAQIAKNLIVASVCGAVFYGQGAVPPPSDQFNQESFNVSSILFFAMLYTIVGNLQAIPQLFTQRVLYVRERSAFLYSTFAYWLANALVNLPLVLLCHVIFLNVAYLLVQLDRSPSVFCYTQFVTMLNNVVAFTFAQFLAASAPSAQVALAIFPVTFLFLTSFAGFTVPLQDLPSGWIWASYISYPRWCYEGIVASQFSVRIDGASTMEYYGFGGWEPGKSFYILFIFLFLFNGLVYWGLLPRRSRLVDMEDREGEMGEKGEKKGATTCDTKGLRAPLLMDDMCRSSMAMEGGFRDEDEEEGMGKGGRDGLQGAFPLHSSMADVAGGPDGGPLSSPAGPSKGLKQKLLAADDKDLDIPRVLLESLTGTSDTAFIDSRLNCGGARTSNESGRGGHDSFLSHLQQEKREKGSALDVKDFEMRSSNIPRSGGIRLRFRNLTYSLGSRGWHGQRKSESRAGNVPVATPLTKDATGTKKHLLRNASGRVNPGEMCALMGGSGAGKTTLLDVLAGRKTAGLIEGEVFFNGKAGVPSPKLCSYVTQDNVHIGCFTVRETLHFAALLRIKEGVRPAQREKMVDDVLGMLGLDSVADVMVGDSLRKGISGGQARRLTIGVEIINLPGMIFLDEPTTGLDSNISYEVMAAVRNLANQNRTVCCTIHQPSIEVFALFDKLILMSKGEQVYFGATHEAVKYFSSPALDFAFSKGVNPAEFVMSASSGSILTRGGLKRDVHELSALYRASDLFMQFNDDFDAAVLTAPGGLCPGLNLTYGSALAAEKDLTSVPEMSALENRLFFRDMLQINKILIRRQFLKMRRNRRLVVVGLIRHVLVALFYGSLYWQVAPTAIQSRLSLLFFAIMFVMLGNQQSIPAVYEDRLLYYREKGAHVYGPYSYWMTCAASFIPQIILNTLLYSGIMYPMAGLHSNFACFGYFYLVTMLCSLCALFFCQLLSITLPNPQTAVAVFPASLFIFVLFAGFIVRLPSLPSWIGAWCPDASFARWAFQGLVINELDGNARVSYKDLPAVYYSPDPYQTMVSNLGFQGYSKWFTVPILLLNVVFFRGLTYLSLIFINHESR</sequence>
<dbReference type="InterPro" id="IPR027417">
    <property type="entry name" value="P-loop_NTPase"/>
</dbReference>
<dbReference type="InterPro" id="IPR003593">
    <property type="entry name" value="AAA+_ATPase"/>
</dbReference>
<evidence type="ECO:0000256" key="9">
    <source>
        <dbReference type="SAM" id="Phobius"/>
    </source>
</evidence>
<feature type="transmembrane region" description="Helical" evidence="9">
    <location>
        <begin position="1347"/>
        <end position="1365"/>
    </location>
</feature>
<reference evidence="11 12" key="1">
    <citation type="submission" date="2019-01" db="EMBL/GenBank/DDBJ databases">
        <title>Nuclear Genome Assembly of the Microalgal Biofuel strain Nannochloropsis salina CCMP1776.</title>
        <authorList>
            <person name="Hovde B."/>
        </authorList>
    </citation>
    <scope>NUCLEOTIDE SEQUENCE [LARGE SCALE GENOMIC DNA]</scope>
    <source>
        <strain evidence="11 12">CCMP1776</strain>
    </source>
</reference>
<dbReference type="PROSITE" id="PS00211">
    <property type="entry name" value="ABC_TRANSPORTER_1"/>
    <property type="match status" value="2"/>
</dbReference>
<feature type="transmembrane region" description="Helical" evidence="9">
    <location>
        <begin position="543"/>
        <end position="564"/>
    </location>
</feature>
<keyword evidence="7 9" id="KW-0472">Membrane</keyword>
<feature type="transmembrane region" description="Helical" evidence="9">
    <location>
        <begin position="1270"/>
        <end position="1291"/>
    </location>
</feature>
<evidence type="ECO:0000313" key="12">
    <source>
        <dbReference type="Proteomes" id="UP000355283"/>
    </source>
</evidence>
<evidence type="ECO:0000256" key="2">
    <source>
        <dbReference type="ARBA" id="ARBA00022448"/>
    </source>
</evidence>
<dbReference type="GO" id="GO:0005524">
    <property type="term" value="F:ATP binding"/>
    <property type="evidence" value="ECO:0007669"/>
    <property type="project" value="UniProtKB-KW"/>
</dbReference>
<feature type="domain" description="ABC transporter" evidence="10">
    <location>
        <begin position="855"/>
        <end position="1122"/>
    </location>
</feature>
<keyword evidence="2" id="KW-0813">Transport</keyword>
<dbReference type="InterPro" id="IPR017871">
    <property type="entry name" value="ABC_transporter-like_CS"/>
</dbReference>
<evidence type="ECO:0000256" key="8">
    <source>
        <dbReference type="SAM" id="MobiDB-lite"/>
    </source>
</evidence>
<dbReference type="InterPro" id="IPR013525">
    <property type="entry name" value="ABC2_TM"/>
</dbReference>
<keyword evidence="4" id="KW-0547">Nucleotide-binding</keyword>
<dbReference type="Gene3D" id="3.40.50.300">
    <property type="entry name" value="P-loop containing nucleotide triphosphate hydrolases"/>
    <property type="match status" value="2"/>
</dbReference>
<comment type="caution">
    <text evidence="11">The sequence shown here is derived from an EMBL/GenBank/DDBJ whole genome shotgun (WGS) entry which is preliminary data.</text>
</comment>
<feature type="region of interest" description="Disordered" evidence="8">
    <location>
        <begin position="867"/>
        <end position="893"/>
    </location>
</feature>
<evidence type="ECO:0000259" key="10">
    <source>
        <dbReference type="PROSITE" id="PS50893"/>
    </source>
</evidence>
<dbReference type="GO" id="GO:0016887">
    <property type="term" value="F:ATP hydrolysis activity"/>
    <property type="evidence" value="ECO:0007669"/>
    <property type="project" value="InterPro"/>
</dbReference>
<dbReference type="PANTHER" id="PTHR48041">
    <property type="entry name" value="ABC TRANSPORTER G FAMILY MEMBER 28"/>
    <property type="match status" value="1"/>
</dbReference>
<feature type="transmembrane region" description="Helical" evidence="9">
    <location>
        <begin position="1464"/>
        <end position="1488"/>
    </location>
</feature>
<evidence type="ECO:0000313" key="11">
    <source>
        <dbReference type="EMBL" id="TFJ82211.1"/>
    </source>
</evidence>
<dbReference type="Pfam" id="PF19055">
    <property type="entry name" value="ABC2_membrane_7"/>
    <property type="match status" value="1"/>
</dbReference>
<feature type="region of interest" description="Disordered" evidence="8">
    <location>
        <begin position="308"/>
        <end position="333"/>
    </location>
</feature>
<feature type="domain" description="ABC transporter" evidence="10">
    <location>
        <begin position="45"/>
        <end position="284"/>
    </location>
</feature>
<proteinExistence type="predicted"/>
<keyword evidence="12" id="KW-1185">Reference proteome</keyword>
<feature type="transmembrane region" description="Helical" evidence="9">
    <location>
        <begin position="506"/>
        <end position="531"/>
    </location>
</feature>
<evidence type="ECO:0000256" key="3">
    <source>
        <dbReference type="ARBA" id="ARBA00022692"/>
    </source>
</evidence>
<dbReference type="CDD" id="cd03213">
    <property type="entry name" value="ABCG_EPDR"/>
    <property type="match status" value="1"/>
</dbReference>
<dbReference type="PROSITE" id="PS50893">
    <property type="entry name" value="ABC_TRANSPORTER_2"/>
    <property type="match status" value="2"/>
</dbReference>
<dbReference type="Pfam" id="PF00005">
    <property type="entry name" value="ABC_tran"/>
    <property type="match status" value="2"/>
</dbReference>
<comment type="subcellular location">
    <subcellularLocation>
        <location evidence="1">Membrane</location>
        <topology evidence="1">Multi-pass membrane protein</topology>
    </subcellularLocation>
</comment>
<evidence type="ECO:0000256" key="4">
    <source>
        <dbReference type="ARBA" id="ARBA00022741"/>
    </source>
</evidence>
<feature type="transmembrane region" description="Helical" evidence="9">
    <location>
        <begin position="571"/>
        <end position="591"/>
    </location>
</feature>
<dbReference type="InterPro" id="IPR050352">
    <property type="entry name" value="ABCG_transporters"/>
</dbReference>
<feature type="transmembrane region" description="Helical" evidence="9">
    <location>
        <begin position="1238"/>
        <end position="1258"/>
    </location>
</feature>
<keyword evidence="5" id="KW-0067">ATP-binding</keyword>
<evidence type="ECO:0000256" key="7">
    <source>
        <dbReference type="ARBA" id="ARBA00023136"/>
    </source>
</evidence>
<dbReference type="Pfam" id="PF01061">
    <property type="entry name" value="ABC2_membrane"/>
    <property type="match status" value="2"/>
</dbReference>
<name>A0A4D9CSL4_9STRA</name>
<dbReference type="Proteomes" id="UP000355283">
    <property type="component" value="Unassembled WGS sequence"/>
</dbReference>
<evidence type="ECO:0000256" key="1">
    <source>
        <dbReference type="ARBA" id="ARBA00004141"/>
    </source>
</evidence>
<organism evidence="11 12">
    <name type="scientific">Nannochloropsis salina CCMP1776</name>
    <dbReference type="NCBI Taxonomy" id="1027361"/>
    <lineage>
        <taxon>Eukaryota</taxon>
        <taxon>Sar</taxon>
        <taxon>Stramenopiles</taxon>
        <taxon>Ochrophyta</taxon>
        <taxon>Eustigmatophyceae</taxon>
        <taxon>Eustigmatales</taxon>
        <taxon>Monodopsidaceae</taxon>
        <taxon>Microchloropsis</taxon>
        <taxon>Microchloropsis salina</taxon>
    </lineage>
</organism>
<dbReference type="OrthoDB" id="66620at2759"/>
<gene>
    <name evidence="11" type="ORF">NSK_006540</name>
</gene>
<dbReference type="GO" id="GO:0016020">
    <property type="term" value="C:membrane"/>
    <property type="evidence" value="ECO:0007669"/>
    <property type="project" value="UniProtKB-SubCell"/>
</dbReference>
<keyword evidence="6 9" id="KW-1133">Transmembrane helix</keyword>
<dbReference type="InterPro" id="IPR003439">
    <property type="entry name" value="ABC_transporter-like_ATP-bd"/>
</dbReference>
<protein>
    <recommendedName>
        <fullName evidence="10">ABC transporter domain-containing protein</fullName>
    </recommendedName>
</protein>
<feature type="transmembrane region" description="Helical" evidence="9">
    <location>
        <begin position="1377"/>
        <end position="1397"/>
    </location>
</feature>